<dbReference type="GO" id="GO:0005886">
    <property type="term" value="C:plasma membrane"/>
    <property type="evidence" value="ECO:0007669"/>
    <property type="project" value="UniProtKB-SubCell"/>
</dbReference>
<dbReference type="InterPro" id="IPR011330">
    <property type="entry name" value="Glyco_hydro/deAcase_b/a-brl"/>
</dbReference>
<reference evidence="15" key="1">
    <citation type="submission" date="2023-03" db="EMBL/GenBank/DDBJ databases">
        <title>Massive genome expansion in bonnet fungi (Mycena s.s.) driven by repeated elements and novel gene families across ecological guilds.</title>
        <authorList>
            <consortium name="Lawrence Berkeley National Laboratory"/>
            <person name="Harder C.B."/>
            <person name="Miyauchi S."/>
            <person name="Viragh M."/>
            <person name="Kuo A."/>
            <person name="Thoen E."/>
            <person name="Andreopoulos B."/>
            <person name="Lu D."/>
            <person name="Skrede I."/>
            <person name="Drula E."/>
            <person name="Henrissat B."/>
            <person name="Morin E."/>
            <person name="Kohler A."/>
            <person name="Barry K."/>
            <person name="LaButti K."/>
            <person name="Morin E."/>
            <person name="Salamov A."/>
            <person name="Lipzen A."/>
            <person name="Mereny Z."/>
            <person name="Hegedus B."/>
            <person name="Baldrian P."/>
            <person name="Stursova M."/>
            <person name="Weitz H."/>
            <person name="Taylor A."/>
            <person name="Grigoriev I.V."/>
            <person name="Nagy L.G."/>
            <person name="Martin F."/>
            <person name="Kauserud H."/>
        </authorList>
    </citation>
    <scope>NUCLEOTIDE SEQUENCE</scope>
    <source>
        <strain evidence="15">CBHHK188m</strain>
    </source>
</reference>
<evidence type="ECO:0000256" key="13">
    <source>
        <dbReference type="ARBA" id="ARBA00048494"/>
    </source>
</evidence>
<keyword evidence="7" id="KW-0119">Carbohydrate metabolism</keyword>
<gene>
    <name evidence="15" type="ORF">DFH07DRAFT_958078</name>
</gene>
<keyword evidence="3" id="KW-1003">Cell membrane</keyword>
<dbReference type="GO" id="GO:0004099">
    <property type="term" value="F:chitin deacetylase activity"/>
    <property type="evidence" value="ECO:0007669"/>
    <property type="project" value="UniProtKB-EC"/>
</dbReference>
<comment type="catalytic activity">
    <reaction evidence="13">
        <text>[(1-&gt;4)-N-acetyl-beta-D-glucosaminyl](n) + n H2O = chitosan + n acetate</text>
        <dbReference type="Rhea" id="RHEA:10464"/>
        <dbReference type="Rhea" id="RHEA-COMP:9593"/>
        <dbReference type="Rhea" id="RHEA-COMP:9597"/>
        <dbReference type="ChEBI" id="CHEBI:15377"/>
        <dbReference type="ChEBI" id="CHEBI:17029"/>
        <dbReference type="ChEBI" id="CHEBI:30089"/>
        <dbReference type="ChEBI" id="CHEBI:57704"/>
        <dbReference type="EC" id="3.5.1.41"/>
    </reaction>
    <physiologicalReaction direction="left-to-right" evidence="13">
        <dbReference type="Rhea" id="RHEA:10465"/>
    </physiologicalReaction>
</comment>
<evidence type="ECO:0000256" key="3">
    <source>
        <dbReference type="ARBA" id="ARBA00022475"/>
    </source>
</evidence>
<evidence type="ECO:0000256" key="12">
    <source>
        <dbReference type="ARBA" id="ARBA00024056"/>
    </source>
</evidence>
<evidence type="ECO:0000313" key="16">
    <source>
        <dbReference type="Proteomes" id="UP001215280"/>
    </source>
</evidence>
<evidence type="ECO:0000256" key="6">
    <source>
        <dbReference type="ARBA" id="ARBA00023136"/>
    </source>
</evidence>
<dbReference type="InterPro" id="IPR050248">
    <property type="entry name" value="Polysacc_deacetylase_ArnD"/>
</dbReference>
<dbReference type="PANTHER" id="PTHR10587">
    <property type="entry name" value="GLYCOSYL TRANSFERASE-RELATED"/>
    <property type="match status" value="1"/>
</dbReference>
<dbReference type="AlphaFoldDB" id="A0AAD7JB09"/>
<keyword evidence="6" id="KW-0472">Membrane</keyword>
<comment type="cofactor">
    <cofactor evidence="1">
        <name>Co(2+)</name>
        <dbReference type="ChEBI" id="CHEBI:48828"/>
    </cofactor>
</comment>
<keyword evidence="11" id="KW-0624">Polysaccharide degradation</keyword>
<keyword evidence="16" id="KW-1185">Reference proteome</keyword>
<evidence type="ECO:0000259" key="14">
    <source>
        <dbReference type="PROSITE" id="PS51677"/>
    </source>
</evidence>
<keyword evidence="8" id="KW-0170">Cobalt</keyword>
<keyword evidence="9" id="KW-0449">Lipoprotein</keyword>
<name>A0AAD7JB09_9AGAR</name>
<keyword evidence="4" id="KW-0336">GPI-anchor</keyword>
<dbReference type="InterPro" id="IPR002509">
    <property type="entry name" value="NODB_dom"/>
</dbReference>
<proteinExistence type="predicted"/>
<evidence type="ECO:0000256" key="5">
    <source>
        <dbReference type="ARBA" id="ARBA00023024"/>
    </source>
</evidence>
<dbReference type="EMBL" id="JARJLG010000053">
    <property type="protein sequence ID" value="KAJ7758939.1"/>
    <property type="molecule type" value="Genomic_DNA"/>
</dbReference>
<organism evidence="15 16">
    <name type="scientific">Mycena maculata</name>
    <dbReference type="NCBI Taxonomy" id="230809"/>
    <lineage>
        <taxon>Eukaryota</taxon>
        <taxon>Fungi</taxon>
        <taxon>Dikarya</taxon>
        <taxon>Basidiomycota</taxon>
        <taxon>Agaricomycotina</taxon>
        <taxon>Agaricomycetes</taxon>
        <taxon>Agaricomycetidae</taxon>
        <taxon>Agaricales</taxon>
        <taxon>Marasmiineae</taxon>
        <taxon>Mycenaceae</taxon>
        <taxon>Mycena</taxon>
    </lineage>
</organism>
<dbReference type="GO" id="GO:0009272">
    <property type="term" value="P:fungal-type cell wall biogenesis"/>
    <property type="evidence" value="ECO:0007669"/>
    <property type="project" value="UniProtKB-ARBA"/>
</dbReference>
<evidence type="ECO:0000313" key="15">
    <source>
        <dbReference type="EMBL" id="KAJ7758939.1"/>
    </source>
</evidence>
<dbReference type="GO" id="GO:0006032">
    <property type="term" value="P:chitin catabolic process"/>
    <property type="evidence" value="ECO:0007669"/>
    <property type="project" value="UniProtKB-KW"/>
</dbReference>
<keyword evidence="5" id="KW-0146">Chitin degradation</keyword>
<accession>A0AAD7JB09</accession>
<feature type="domain" description="NodB homology" evidence="14">
    <location>
        <begin position="122"/>
        <end position="321"/>
    </location>
</feature>
<evidence type="ECO:0000256" key="9">
    <source>
        <dbReference type="ARBA" id="ARBA00023288"/>
    </source>
</evidence>
<keyword evidence="10" id="KW-0961">Cell wall biogenesis/degradation</keyword>
<dbReference type="PROSITE" id="PS51677">
    <property type="entry name" value="NODB"/>
    <property type="match status" value="1"/>
</dbReference>
<dbReference type="EC" id="3.5.1.41" evidence="12"/>
<dbReference type="PANTHER" id="PTHR10587:SF98">
    <property type="entry name" value="CHITIN DEACETYLASE"/>
    <property type="match status" value="1"/>
</dbReference>
<dbReference type="Proteomes" id="UP001215280">
    <property type="component" value="Unassembled WGS sequence"/>
</dbReference>
<evidence type="ECO:0000256" key="10">
    <source>
        <dbReference type="ARBA" id="ARBA00023316"/>
    </source>
</evidence>
<dbReference type="GO" id="GO:0098552">
    <property type="term" value="C:side of membrane"/>
    <property type="evidence" value="ECO:0007669"/>
    <property type="project" value="UniProtKB-KW"/>
</dbReference>
<evidence type="ECO:0000256" key="8">
    <source>
        <dbReference type="ARBA" id="ARBA00023285"/>
    </source>
</evidence>
<dbReference type="GO" id="GO:0000272">
    <property type="term" value="P:polysaccharide catabolic process"/>
    <property type="evidence" value="ECO:0007669"/>
    <property type="project" value="UniProtKB-KW"/>
</dbReference>
<evidence type="ECO:0000256" key="4">
    <source>
        <dbReference type="ARBA" id="ARBA00022622"/>
    </source>
</evidence>
<evidence type="ECO:0000256" key="1">
    <source>
        <dbReference type="ARBA" id="ARBA00001941"/>
    </source>
</evidence>
<comment type="subcellular location">
    <subcellularLocation>
        <location evidence="2">Cell membrane</location>
        <topology evidence="2">Lipid-anchor</topology>
        <topology evidence="2">GPI-anchor</topology>
    </subcellularLocation>
</comment>
<dbReference type="Gene3D" id="3.20.20.370">
    <property type="entry name" value="Glycoside hydrolase/deacetylase"/>
    <property type="match status" value="1"/>
</dbReference>
<comment type="caution">
    <text evidence="15">The sequence shown here is derived from an EMBL/GenBank/DDBJ whole genome shotgun (WGS) entry which is preliminary data.</text>
</comment>
<evidence type="ECO:0000256" key="11">
    <source>
        <dbReference type="ARBA" id="ARBA00023326"/>
    </source>
</evidence>
<protein>
    <recommendedName>
        <fullName evidence="12">chitin deacetylase</fullName>
        <ecNumber evidence="12">3.5.1.41</ecNumber>
    </recommendedName>
</protein>
<evidence type="ECO:0000256" key="2">
    <source>
        <dbReference type="ARBA" id="ARBA00004609"/>
    </source>
</evidence>
<evidence type="ECO:0000256" key="7">
    <source>
        <dbReference type="ARBA" id="ARBA00023277"/>
    </source>
</evidence>
<dbReference type="GO" id="GO:0071555">
    <property type="term" value="P:cell wall organization"/>
    <property type="evidence" value="ECO:0007669"/>
    <property type="project" value="UniProtKB-KW"/>
</dbReference>
<dbReference type="SUPFAM" id="SSF88713">
    <property type="entry name" value="Glycoside hydrolase/deacetylase"/>
    <property type="match status" value="1"/>
</dbReference>
<keyword evidence="4" id="KW-0325">Glycoprotein</keyword>
<dbReference type="Pfam" id="PF01522">
    <property type="entry name" value="Polysacc_deac_1"/>
    <property type="match status" value="1"/>
</dbReference>
<sequence>MHFRSTLVPTDEASEAAIQDPATECINYYWPALGNANATGTWPIVWLPVTQIPANDTVAQQKFASMNATIPNIAPKGPLGGSLMTATYDVSADPDCWWSVTQCTTPKLQGLSADIASVPEPRTLGYGFDDGPNCSHNAFYDYLTAQNQKATMFYIGSSVSIWPYQAQRAVTDGHEICVHTWSHRNMTMFSNEGAFAELYYTLEAIKLATGFTPQCWRPPFGDVDDRIRYIASQLGLETIIWKYDSFDYVTSLPETTIQGNYDYLISNLTAGTFDTVGAIMLTHELTNFTMQLAVHNYPMLAAAFDHLVPISVAMNKTQPYVESNFTMQSFADYAAGHPKPSASNSSSGGSNGTTGGSVAGSSAGVTVQPHNAVVLVLALLGTACYL</sequence>